<dbReference type="InterPro" id="IPR052336">
    <property type="entry name" value="MlaD_Phospholipid_Transporter"/>
</dbReference>
<protein>
    <submittedName>
        <fullName evidence="3">Phospholipid/cholesterol/gamma-HCH transport system substrate-binding protein</fullName>
    </submittedName>
</protein>
<keyword evidence="1" id="KW-0472">Membrane</keyword>
<name>A0A1N7NLL1_9GAMM</name>
<dbReference type="GO" id="GO:0005548">
    <property type="term" value="F:phospholipid transporter activity"/>
    <property type="evidence" value="ECO:0007669"/>
    <property type="project" value="TreeGrafter"/>
</dbReference>
<feature type="domain" description="Mce/MlaD" evidence="2">
    <location>
        <begin position="39"/>
        <end position="116"/>
    </location>
</feature>
<evidence type="ECO:0000259" key="2">
    <source>
        <dbReference type="Pfam" id="PF02470"/>
    </source>
</evidence>
<reference evidence="4" key="1">
    <citation type="submission" date="2017-01" db="EMBL/GenBank/DDBJ databases">
        <authorList>
            <person name="Varghese N."/>
            <person name="Submissions S."/>
        </authorList>
    </citation>
    <scope>NUCLEOTIDE SEQUENCE [LARGE SCALE GENOMIC DNA]</scope>
    <source>
        <strain evidence="4">DSM 24913</strain>
    </source>
</reference>
<dbReference type="AlphaFoldDB" id="A0A1N7NLL1"/>
<evidence type="ECO:0000313" key="4">
    <source>
        <dbReference type="Proteomes" id="UP000185639"/>
    </source>
</evidence>
<dbReference type="PANTHER" id="PTHR33371:SF4">
    <property type="entry name" value="INTERMEMBRANE PHOSPHOLIPID TRANSPORT SYSTEM BINDING PROTEIN MLAD"/>
    <property type="match status" value="1"/>
</dbReference>
<feature type="transmembrane region" description="Helical" evidence="1">
    <location>
        <begin position="6"/>
        <end position="26"/>
    </location>
</feature>
<evidence type="ECO:0000313" key="3">
    <source>
        <dbReference type="EMBL" id="SIS99171.1"/>
    </source>
</evidence>
<dbReference type="RefSeq" id="WP_076516430.1">
    <property type="nucleotide sequence ID" value="NZ_FTOH01000007.1"/>
</dbReference>
<dbReference type="GO" id="GO:0005543">
    <property type="term" value="F:phospholipid binding"/>
    <property type="evidence" value="ECO:0007669"/>
    <property type="project" value="TreeGrafter"/>
</dbReference>
<keyword evidence="1" id="KW-0812">Transmembrane</keyword>
<dbReference type="Pfam" id="PF02470">
    <property type="entry name" value="MlaD"/>
    <property type="match status" value="1"/>
</dbReference>
<sequence>MRMRNVELMVGGFMVMGIIALVLMALRVSGLSMDAAGETYTIKARFENLGGLTDRAKVSLAGVTIGRVTNITLDQEWYAAVVEMEIDKSMSTLPIDTSASILTAGLLGEKYIGLSVGAEIDYMQDGDWVQDTQSAIVLEELISRFLFSKAEGE</sequence>
<keyword evidence="1" id="KW-1133">Transmembrane helix</keyword>
<gene>
    <name evidence="3" type="ORF">SAMN05421686_107107</name>
</gene>
<accession>A0A1N7NLL1</accession>
<dbReference type="Proteomes" id="UP000185639">
    <property type="component" value="Unassembled WGS sequence"/>
</dbReference>
<dbReference type="PANTHER" id="PTHR33371">
    <property type="entry name" value="INTERMEMBRANE PHOSPHOLIPID TRANSPORT SYSTEM BINDING PROTEIN MLAD-RELATED"/>
    <property type="match status" value="1"/>
</dbReference>
<evidence type="ECO:0000256" key="1">
    <source>
        <dbReference type="SAM" id="Phobius"/>
    </source>
</evidence>
<dbReference type="InterPro" id="IPR003399">
    <property type="entry name" value="Mce/MlaD"/>
</dbReference>
<keyword evidence="4" id="KW-1185">Reference proteome</keyword>
<organism evidence="3 4">
    <name type="scientific">Thalassolituus maritimus</name>
    <dbReference type="NCBI Taxonomy" id="484498"/>
    <lineage>
        <taxon>Bacteria</taxon>
        <taxon>Pseudomonadati</taxon>
        <taxon>Pseudomonadota</taxon>
        <taxon>Gammaproteobacteria</taxon>
        <taxon>Oceanospirillales</taxon>
        <taxon>Oceanospirillaceae</taxon>
        <taxon>Thalassolituus</taxon>
    </lineage>
</organism>
<proteinExistence type="predicted"/>
<dbReference type="EMBL" id="FTOH01000007">
    <property type="protein sequence ID" value="SIS99171.1"/>
    <property type="molecule type" value="Genomic_DNA"/>
</dbReference>
<dbReference type="InterPro" id="IPR030970">
    <property type="entry name" value="ABC_MlaD"/>
</dbReference>
<dbReference type="OrthoDB" id="9788420at2"/>
<dbReference type="NCBIfam" id="TIGR04430">
    <property type="entry name" value="OM_asym_MlaD"/>
    <property type="match status" value="1"/>
</dbReference>
<dbReference type="STRING" id="484498.SAMN05421686_107107"/>